<dbReference type="SUPFAM" id="SSF46565">
    <property type="entry name" value="Chaperone J-domain"/>
    <property type="match status" value="1"/>
</dbReference>
<dbReference type="PANTHER" id="PTHR43908">
    <property type="entry name" value="AT29763P-RELATED"/>
    <property type="match status" value="1"/>
</dbReference>
<dbReference type="GO" id="GO:0030544">
    <property type="term" value="F:Hsp70 protein binding"/>
    <property type="evidence" value="ECO:0007669"/>
    <property type="project" value="TreeGrafter"/>
</dbReference>
<dbReference type="PROSITE" id="PS50076">
    <property type="entry name" value="DNAJ_2"/>
    <property type="match status" value="1"/>
</dbReference>
<dbReference type="Gene3D" id="1.10.287.110">
    <property type="entry name" value="DnaJ domain"/>
    <property type="match status" value="1"/>
</dbReference>
<dbReference type="Proteomes" id="UP000566819">
    <property type="component" value="Unassembled WGS sequence"/>
</dbReference>
<dbReference type="AlphaFoldDB" id="A0A8H4RWD3"/>
<gene>
    <name evidence="2" type="ORF">G7Y89_g875</name>
</gene>
<dbReference type="GO" id="GO:0005789">
    <property type="term" value="C:endoplasmic reticulum membrane"/>
    <property type="evidence" value="ECO:0007669"/>
    <property type="project" value="TreeGrafter"/>
</dbReference>
<dbReference type="EMBL" id="JAAMPI010000031">
    <property type="protein sequence ID" value="KAF4637205.1"/>
    <property type="molecule type" value="Genomic_DNA"/>
</dbReference>
<protein>
    <recommendedName>
        <fullName evidence="1">J domain-containing protein</fullName>
    </recommendedName>
</protein>
<name>A0A8H4RWD3_9HELO</name>
<dbReference type="PRINTS" id="PR00625">
    <property type="entry name" value="JDOMAIN"/>
</dbReference>
<dbReference type="InterPro" id="IPR001623">
    <property type="entry name" value="DnaJ_domain"/>
</dbReference>
<dbReference type="CDD" id="cd06257">
    <property type="entry name" value="DnaJ"/>
    <property type="match status" value="1"/>
</dbReference>
<evidence type="ECO:0000313" key="2">
    <source>
        <dbReference type="EMBL" id="KAF4637205.1"/>
    </source>
</evidence>
<comment type="caution">
    <text evidence="2">The sequence shown here is derived from an EMBL/GenBank/DDBJ whole genome shotgun (WGS) entry which is preliminary data.</text>
</comment>
<dbReference type="OrthoDB" id="10250354at2759"/>
<feature type="domain" description="J" evidence="1">
    <location>
        <begin position="6"/>
        <end position="72"/>
    </location>
</feature>
<dbReference type="Pfam" id="PF00226">
    <property type="entry name" value="DnaJ"/>
    <property type="match status" value="1"/>
</dbReference>
<evidence type="ECO:0000259" key="1">
    <source>
        <dbReference type="PROSITE" id="PS50076"/>
    </source>
</evidence>
<dbReference type="InterPro" id="IPR036869">
    <property type="entry name" value="J_dom_sf"/>
</dbReference>
<sequence length="133" mass="15631">MPQFQDHYKVLGLSRRDNPDAATIKSAYRQQALIWHPDKNKDPNVTEIIKTINTAHEVLSDPRKRHQYDIQFDFIEFSQRFDSSDFQARWNNNATKDTHKHYSSDYSWTQGQWQEMGGFPKGRARSSAFSNAH</sequence>
<organism evidence="2 3">
    <name type="scientific">Cudoniella acicularis</name>
    <dbReference type="NCBI Taxonomy" id="354080"/>
    <lineage>
        <taxon>Eukaryota</taxon>
        <taxon>Fungi</taxon>
        <taxon>Dikarya</taxon>
        <taxon>Ascomycota</taxon>
        <taxon>Pezizomycotina</taxon>
        <taxon>Leotiomycetes</taxon>
        <taxon>Helotiales</taxon>
        <taxon>Tricladiaceae</taxon>
        <taxon>Cudoniella</taxon>
    </lineage>
</organism>
<keyword evidence="3" id="KW-1185">Reference proteome</keyword>
<reference evidence="2 3" key="1">
    <citation type="submission" date="2020-03" db="EMBL/GenBank/DDBJ databases">
        <title>Draft Genome Sequence of Cudoniella acicularis.</title>
        <authorList>
            <person name="Buettner E."/>
            <person name="Kellner H."/>
        </authorList>
    </citation>
    <scope>NUCLEOTIDE SEQUENCE [LARGE SCALE GENOMIC DNA]</scope>
    <source>
        <strain evidence="2 3">DSM 108380</strain>
    </source>
</reference>
<dbReference type="PANTHER" id="PTHR43908:SF3">
    <property type="entry name" value="AT29763P-RELATED"/>
    <property type="match status" value="1"/>
</dbReference>
<proteinExistence type="predicted"/>
<evidence type="ECO:0000313" key="3">
    <source>
        <dbReference type="Proteomes" id="UP000566819"/>
    </source>
</evidence>
<dbReference type="SMART" id="SM00271">
    <property type="entry name" value="DnaJ"/>
    <property type="match status" value="1"/>
</dbReference>
<dbReference type="InterPro" id="IPR051100">
    <property type="entry name" value="DnaJ_subfamily_B/C"/>
</dbReference>
<accession>A0A8H4RWD3</accession>
<dbReference type="GO" id="GO:0071218">
    <property type="term" value="P:cellular response to misfolded protein"/>
    <property type="evidence" value="ECO:0007669"/>
    <property type="project" value="TreeGrafter"/>
</dbReference>